<feature type="domain" description="Phospholipase C/D" evidence="1">
    <location>
        <begin position="6"/>
        <end position="167"/>
    </location>
</feature>
<dbReference type="GO" id="GO:0016788">
    <property type="term" value="F:hydrolase activity, acting on ester bonds"/>
    <property type="evidence" value="ECO:0007669"/>
    <property type="project" value="InterPro"/>
</dbReference>
<comment type="caution">
    <text evidence="2">The sequence shown here is derived from an EMBL/GenBank/DDBJ whole genome shotgun (WGS) entry which is preliminary data.</text>
</comment>
<dbReference type="InterPro" id="IPR008947">
    <property type="entry name" value="PLipase_C/P1_nuclease_dom_sf"/>
</dbReference>
<evidence type="ECO:0000259" key="1">
    <source>
        <dbReference type="Pfam" id="PF00882"/>
    </source>
</evidence>
<dbReference type="AlphaFoldDB" id="A0AAJ1IIG7"/>
<evidence type="ECO:0000313" key="3">
    <source>
        <dbReference type="Proteomes" id="UP001221217"/>
    </source>
</evidence>
<reference evidence="2 3" key="1">
    <citation type="submission" date="2022-12" db="EMBL/GenBank/DDBJ databases">
        <title>Metagenome assembled genome from gulf of manar.</title>
        <authorList>
            <person name="Kohli P."/>
            <person name="Pk S."/>
            <person name="Venkata Ramana C."/>
            <person name="Sasikala C."/>
        </authorList>
    </citation>
    <scope>NUCLEOTIDE SEQUENCE [LARGE SCALE GENOMIC DNA]</scope>
    <source>
        <strain evidence="2">JB008</strain>
    </source>
</reference>
<proteinExistence type="predicted"/>
<dbReference type="EMBL" id="JAQQAL010000017">
    <property type="protein sequence ID" value="MDC7226836.1"/>
    <property type="molecule type" value="Genomic_DNA"/>
</dbReference>
<protein>
    <submittedName>
        <fullName evidence="2">Zinc dependent phospholipase C family protein</fullName>
    </submittedName>
</protein>
<organism evidence="2 3">
    <name type="scientific">Candidatus Thalassospirochaeta sargassi</name>
    <dbReference type="NCBI Taxonomy" id="3119039"/>
    <lineage>
        <taxon>Bacteria</taxon>
        <taxon>Pseudomonadati</taxon>
        <taxon>Spirochaetota</taxon>
        <taxon>Spirochaetia</taxon>
        <taxon>Spirochaetales</taxon>
        <taxon>Spirochaetaceae</taxon>
        <taxon>Candidatus Thalassospirochaeta</taxon>
    </lineage>
</organism>
<accession>A0AAJ1IIG7</accession>
<gene>
    <name evidence="2" type="ORF">PQJ61_08720</name>
</gene>
<dbReference type="InterPro" id="IPR029002">
    <property type="entry name" value="PLPC/GPLD1"/>
</dbReference>
<dbReference type="Pfam" id="PF00882">
    <property type="entry name" value="Zn_dep_PLPC"/>
    <property type="match status" value="1"/>
</dbReference>
<evidence type="ECO:0000313" key="2">
    <source>
        <dbReference type="EMBL" id="MDC7226836.1"/>
    </source>
</evidence>
<sequence length="325" mass="36860">MPKESTHLYLAEIARKALSASIPEATELIDSAPNLFMTGSVSPDSIFNYSFGPAREFFRSFNHYAHDSQTHHLLSFIPRIADAGMSLAPSFSFAAGAICHLCADAVFHPLIFYFTGSDTIRHYTFESEIDKRLRSIYPELREELLYRRFSNIETNRDEFADCMKALHLPESAAKLVPAKELISMFRQHSRNQSFYGRTLFAGIARLLKLVSGGRKDELPALLYKDAPLATATESEYFLNKNIEYKNPLSGARQTASFNKLEQDFLSLFTETMTKVLQTFTCSNPTALSEFCPRNPESGLPAPYPPVSEPLQMQFFNLKSFREVWE</sequence>
<name>A0AAJ1IIG7_9SPIO</name>
<dbReference type="SUPFAM" id="SSF48537">
    <property type="entry name" value="Phospholipase C/P1 nuclease"/>
    <property type="match status" value="1"/>
</dbReference>
<dbReference type="Proteomes" id="UP001221217">
    <property type="component" value="Unassembled WGS sequence"/>
</dbReference>